<organism evidence="1 2">
    <name type="scientific">Clostridium taeniosporum</name>
    <dbReference type="NCBI Taxonomy" id="394958"/>
    <lineage>
        <taxon>Bacteria</taxon>
        <taxon>Bacillati</taxon>
        <taxon>Bacillota</taxon>
        <taxon>Clostridia</taxon>
        <taxon>Eubacteriales</taxon>
        <taxon>Clostridiaceae</taxon>
        <taxon>Clostridium</taxon>
    </lineage>
</organism>
<name>A0A2I6SDJ6_9CLOT</name>
<dbReference type="AlphaFoldDB" id="A0A2I6SDJ6"/>
<sequence length="42" mass="4922">MKEALNQIEENKYEAELKERNIDNILKLAIVFKGKKVKVFEG</sequence>
<evidence type="ECO:0000313" key="1">
    <source>
        <dbReference type="EMBL" id="AUO15651.1"/>
    </source>
</evidence>
<dbReference type="InterPro" id="IPR012547">
    <property type="entry name" value="PDDEXK_9"/>
</dbReference>
<keyword evidence="2" id="KW-1185">Reference proteome</keyword>
<protein>
    <submittedName>
        <fullName evidence="1">Uncharacterized protein</fullName>
    </submittedName>
</protein>
<reference evidence="2" key="1">
    <citation type="submission" date="2016-09" db="EMBL/GenBank/DDBJ databases">
        <title>Genomics of Clostridium taeniosporum, an organism which forms endospores with ribbon-like appendages.</title>
        <authorList>
            <person name="Walker J.R."/>
        </authorList>
    </citation>
    <scope>NUCLEOTIDE SEQUENCE [LARGE SCALE GENOMIC DNA]</scope>
    <source>
        <strain evidence="2">1/k</strain>
    </source>
</reference>
<proteinExistence type="predicted"/>
<evidence type="ECO:0000313" key="2">
    <source>
        <dbReference type="Proteomes" id="UP000094652"/>
    </source>
</evidence>
<gene>
    <name evidence="1" type="ORF">BGI42_16015</name>
</gene>
<dbReference type="Proteomes" id="UP000094652">
    <property type="component" value="Chromosome"/>
</dbReference>
<dbReference type="KEGG" id="ctae:BGI42_16015"/>
<dbReference type="EMBL" id="CP017253">
    <property type="protein sequence ID" value="AUO15651.1"/>
    <property type="molecule type" value="Genomic_DNA"/>
</dbReference>
<dbReference type="Pfam" id="PF08011">
    <property type="entry name" value="PDDEXK_9"/>
    <property type="match status" value="1"/>
</dbReference>
<accession>A0A2I6SDJ6</accession>